<keyword evidence="3" id="KW-1185">Reference proteome</keyword>
<protein>
    <recommendedName>
        <fullName evidence="4">RuvB-like helicase</fullName>
    </recommendedName>
</protein>
<proteinExistence type="predicted"/>
<evidence type="ECO:0000313" key="2">
    <source>
        <dbReference type="EMBL" id="MFH4982640.1"/>
    </source>
</evidence>
<organism evidence="2 3">
    <name type="scientific">Gnathostoma spinigerum</name>
    <dbReference type="NCBI Taxonomy" id="75299"/>
    <lineage>
        <taxon>Eukaryota</taxon>
        <taxon>Metazoa</taxon>
        <taxon>Ecdysozoa</taxon>
        <taxon>Nematoda</taxon>
        <taxon>Chromadorea</taxon>
        <taxon>Rhabditida</taxon>
        <taxon>Spirurina</taxon>
        <taxon>Gnathostomatomorpha</taxon>
        <taxon>Gnathostomatoidea</taxon>
        <taxon>Gnathostomatidae</taxon>
        <taxon>Gnathostoma</taxon>
    </lineage>
</organism>
<dbReference type="Proteomes" id="UP001608902">
    <property type="component" value="Unassembled WGS sequence"/>
</dbReference>
<evidence type="ECO:0000256" key="1">
    <source>
        <dbReference type="SAM" id="Phobius"/>
    </source>
</evidence>
<evidence type="ECO:0000313" key="3">
    <source>
        <dbReference type="Proteomes" id="UP001608902"/>
    </source>
</evidence>
<keyword evidence="1" id="KW-0812">Transmembrane</keyword>
<gene>
    <name evidence="2" type="ORF">AB6A40_009349</name>
</gene>
<name>A0ABD6ERQ5_9BILA</name>
<keyword evidence="1" id="KW-1133">Transmembrane helix</keyword>
<comment type="caution">
    <text evidence="2">The sequence shown here is derived from an EMBL/GenBank/DDBJ whole genome shotgun (WGS) entry which is preliminary data.</text>
</comment>
<reference evidence="2 3" key="1">
    <citation type="submission" date="2024-08" db="EMBL/GenBank/DDBJ databases">
        <title>Gnathostoma spinigerum genome.</title>
        <authorList>
            <person name="Gonzalez-Bertolin B."/>
            <person name="Monzon S."/>
            <person name="Zaballos A."/>
            <person name="Jimenez P."/>
            <person name="Dekumyoy P."/>
            <person name="Varona S."/>
            <person name="Cuesta I."/>
            <person name="Sumanam S."/>
            <person name="Adisakwattana P."/>
            <person name="Gasser R.B."/>
            <person name="Hernandez-Gonzalez A."/>
            <person name="Young N.D."/>
            <person name="Perteguer M.J."/>
        </authorList>
    </citation>
    <scope>NUCLEOTIDE SEQUENCE [LARGE SCALE GENOMIC DNA]</scope>
    <source>
        <strain evidence="2">AL3</strain>
        <tissue evidence="2">Liver</tissue>
    </source>
</reference>
<evidence type="ECO:0008006" key="4">
    <source>
        <dbReference type="Google" id="ProtNLM"/>
    </source>
</evidence>
<keyword evidence="1" id="KW-0472">Membrane</keyword>
<feature type="transmembrane region" description="Helical" evidence="1">
    <location>
        <begin position="55"/>
        <end position="75"/>
    </location>
</feature>
<sequence>MTIEPGATSSTSTKLVKIDEVKSTAKKQRIAAHSHVKGLGLDPETHCAKQNVIPYLFYEVFTTESVIFVLLNLLYL</sequence>
<accession>A0ABD6ERQ5</accession>
<dbReference type="EMBL" id="JBGFUD010009754">
    <property type="protein sequence ID" value="MFH4982640.1"/>
    <property type="molecule type" value="Genomic_DNA"/>
</dbReference>
<dbReference type="AlphaFoldDB" id="A0ABD6ERQ5"/>